<protein>
    <submittedName>
        <fullName evidence="1">Uncharacterized protein</fullName>
    </submittedName>
</protein>
<gene>
    <name evidence="1" type="ORF">J2X19_002952</name>
</gene>
<evidence type="ECO:0000313" key="2">
    <source>
        <dbReference type="Proteomes" id="UP001180487"/>
    </source>
</evidence>
<keyword evidence="2" id="KW-1185">Reference proteome</keyword>
<accession>A0ABU2CAB8</accession>
<reference evidence="1 2" key="1">
    <citation type="submission" date="2023-07" db="EMBL/GenBank/DDBJ databases">
        <title>Sorghum-associated microbial communities from plants grown in Nebraska, USA.</title>
        <authorList>
            <person name="Schachtman D."/>
        </authorList>
    </citation>
    <scope>NUCLEOTIDE SEQUENCE [LARGE SCALE GENOMIC DNA]</scope>
    <source>
        <strain evidence="1 2">BE313</strain>
    </source>
</reference>
<evidence type="ECO:0000313" key="1">
    <source>
        <dbReference type="EMBL" id="MDR7378273.1"/>
    </source>
</evidence>
<dbReference type="EMBL" id="JAVDXT010000002">
    <property type="protein sequence ID" value="MDR7378273.1"/>
    <property type="molecule type" value="Genomic_DNA"/>
</dbReference>
<proteinExistence type="predicted"/>
<dbReference type="Proteomes" id="UP001180487">
    <property type="component" value="Unassembled WGS sequence"/>
</dbReference>
<organism evidence="1 2">
    <name type="scientific">Rhodoferax ferrireducens</name>
    <dbReference type="NCBI Taxonomy" id="192843"/>
    <lineage>
        <taxon>Bacteria</taxon>
        <taxon>Pseudomonadati</taxon>
        <taxon>Pseudomonadota</taxon>
        <taxon>Betaproteobacteria</taxon>
        <taxon>Burkholderiales</taxon>
        <taxon>Comamonadaceae</taxon>
        <taxon>Rhodoferax</taxon>
    </lineage>
</organism>
<sequence length="45" mass="4902">MVREIDPHGYLWVGFGGTSDHADAARYSGHSFGIPRGCVQPAQEE</sequence>
<name>A0ABU2CAB8_9BURK</name>
<comment type="caution">
    <text evidence="1">The sequence shown here is derived from an EMBL/GenBank/DDBJ whole genome shotgun (WGS) entry which is preliminary data.</text>
</comment>